<proteinExistence type="predicted"/>
<organism evidence="4">
    <name type="scientific">Leptocylindrus danicus</name>
    <dbReference type="NCBI Taxonomy" id="163516"/>
    <lineage>
        <taxon>Eukaryota</taxon>
        <taxon>Sar</taxon>
        <taxon>Stramenopiles</taxon>
        <taxon>Ochrophyta</taxon>
        <taxon>Bacillariophyta</taxon>
        <taxon>Coscinodiscophyceae</taxon>
        <taxon>Chaetocerotophycidae</taxon>
        <taxon>Leptocylindrales</taxon>
        <taxon>Leptocylindraceae</taxon>
        <taxon>Leptocylindrus</taxon>
    </lineage>
</organism>
<dbReference type="InterPro" id="IPR029058">
    <property type="entry name" value="AB_hydrolase_fold"/>
</dbReference>
<dbReference type="Gene3D" id="3.40.50.1820">
    <property type="entry name" value="alpha/beta hydrolase"/>
    <property type="match status" value="1"/>
</dbReference>
<feature type="domain" description="Serine aminopeptidase S33" evidence="3">
    <location>
        <begin position="145"/>
        <end position="392"/>
    </location>
</feature>
<evidence type="ECO:0000313" key="4">
    <source>
        <dbReference type="EMBL" id="CAD9573616.1"/>
    </source>
</evidence>
<dbReference type="InterPro" id="IPR022742">
    <property type="entry name" value="Hydrolase_4"/>
</dbReference>
<dbReference type="SUPFAM" id="SSF53474">
    <property type="entry name" value="alpha/beta-Hydrolases"/>
    <property type="match status" value="1"/>
</dbReference>
<reference evidence="4" key="1">
    <citation type="submission" date="2021-01" db="EMBL/GenBank/DDBJ databases">
        <authorList>
            <person name="Corre E."/>
            <person name="Pelletier E."/>
            <person name="Niang G."/>
            <person name="Scheremetjew M."/>
            <person name="Finn R."/>
            <person name="Kale V."/>
            <person name="Holt S."/>
            <person name="Cochrane G."/>
            <person name="Meng A."/>
            <person name="Brown T."/>
            <person name="Cohen L."/>
        </authorList>
    </citation>
    <scope>NUCLEOTIDE SEQUENCE</scope>
    <source>
        <strain evidence="4">B650</strain>
    </source>
</reference>
<evidence type="ECO:0000259" key="3">
    <source>
        <dbReference type="Pfam" id="PF12146"/>
    </source>
</evidence>
<keyword evidence="2" id="KW-0812">Transmembrane</keyword>
<dbReference type="PANTHER" id="PTHR11614">
    <property type="entry name" value="PHOSPHOLIPASE-RELATED"/>
    <property type="match status" value="1"/>
</dbReference>
<feature type="region of interest" description="Disordered" evidence="1">
    <location>
        <begin position="1"/>
        <end position="29"/>
    </location>
</feature>
<evidence type="ECO:0000256" key="2">
    <source>
        <dbReference type="SAM" id="Phobius"/>
    </source>
</evidence>
<dbReference type="InterPro" id="IPR051044">
    <property type="entry name" value="MAG_DAG_Lipase"/>
</dbReference>
<keyword evidence="2" id="KW-0472">Membrane</keyword>
<name>A0A7S2KF09_9STRA</name>
<protein>
    <recommendedName>
        <fullName evidence="3">Serine aminopeptidase S33 domain-containing protein</fullName>
    </recommendedName>
</protein>
<sequence>MGNKPERITEIAEPEEPGTAECSEHEHEHDIEPFLPHAEPPDAEPVISSKAVWFVGFFVYALSQTYPPAILLLTLLLAKLLPYMYRANDDAVARRKTWNEWEKSDRCPKIFKQTPPDFDIFERYWVNSRGMCIFTTMTVPKNGNFKAIVCSCHGYSETATYMKRLEHRRLARAGFACISLEYEGHGRSDGTLALVTDWDRVVEDVVSFFSETLKNEVKFQGKPAFLMGESMGGAVAFCTYQKIPDFFKGVVFYAPMLKIAEEMKPPQFVTDFLMSIIGKPGSHSLLGTLPLSPSADVISKVFKSKEKRWFALLNPLGYRRKPRLSTSREMLYVTGNIEKSMDTFDGPFLVVHGRADMVTDHKLSKEFYERARSKDKTIKLYDGMWHNMLHGEPKENNNLVFNDIIEWLNARC</sequence>
<dbReference type="AlphaFoldDB" id="A0A7S2KF09"/>
<dbReference type="Pfam" id="PF12146">
    <property type="entry name" value="Hydrolase_4"/>
    <property type="match status" value="1"/>
</dbReference>
<feature type="transmembrane region" description="Helical" evidence="2">
    <location>
        <begin position="51"/>
        <end position="78"/>
    </location>
</feature>
<dbReference type="PRINTS" id="PR00111">
    <property type="entry name" value="ABHYDROLASE"/>
</dbReference>
<evidence type="ECO:0000256" key="1">
    <source>
        <dbReference type="SAM" id="MobiDB-lite"/>
    </source>
</evidence>
<gene>
    <name evidence="4" type="ORF">LDAN0321_LOCUS8229</name>
</gene>
<feature type="compositionally biased region" description="Basic and acidic residues" evidence="1">
    <location>
        <begin position="1"/>
        <end position="10"/>
    </location>
</feature>
<dbReference type="InterPro" id="IPR000073">
    <property type="entry name" value="AB_hydrolase_1"/>
</dbReference>
<dbReference type="EMBL" id="HBGY01012888">
    <property type="protein sequence ID" value="CAD9573616.1"/>
    <property type="molecule type" value="Transcribed_RNA"/>
</dbReference>
<accession>A0A7S2KF09</accession>
<keyword evidence="2" id="KW-1133">Transmembrane helix</keyword>